<organism evidence="1 2">
    <name type="scientific">Chaetomium tenue</name>
    <dbReference type="NCBI Taxonomy" id="1854479"/>
    <lineage>
        <taxon>Eukaryota</taxon>
        <taxon>Fungi</taxon>
        <taxon>Dikarya</taxon>
        <taxon>Ascomycota</taxon>
        <taxon>Pezizomycotina</taxon>
        <taxon>Sordariomycetes</taxon>
        <taxon>Sordariomycetidae</taxon>
        <taxon>Sordariales</taxon>
        <taxon>Chaetomiaceae</taxon>
        <taxon>Chaetomium</taxon>
    </lineage>
</organism>
<gene>
    <name evidence="1" type="ORF">F5144DRAFT_542141</name>
</gene>
<name>A0ACB7NWY0_9PEZI</name>
<proteinExistence type="predicted"/>
<accession>A0ACB7NWY0</accession>
<sequence length="272" mass="29365">MAGKTLFTIPIPPLGAHVGGSITVTEPEPAVYLLTISSPPDNRLTTASCNALLDTLDMVEFGGYKPGVVITTSAIDKFYSNGLDLEHAIANKDFIPGILYKVFHRFLTYPMPTIALLPGHAFAGGLMLAMHHDYRIMNPSRGFACVNELDFGVPLKGAMSSIFRLKLPPTTYRDLVLEARRYGGPAAVAAGLVDGVGGLEAALGLVRERGLAKKAATGIYGLMKAEMYRESVALLGREGHEEGEVRDKVLVEGEERRRGEGERRVAELKAKL</sequence>
<protein>
    <submittedName>
        <fullName evidence="1">ClpP/crotonase-like domain-containing protein</fullName>
    </submittedName>
</protein>
<dbReference type="Proteomes" id="UP000724584">
    <property type="component" value="Unassembled WGS sequence"/>
</dbReference>
<reference evidence="1 2" key="1">
    <citation type="journal article" date="2021" name="Nat. Commun.">
        <title>Genetic determinants of endophytism in the Arabidopsis root mycobiome.</title>
        <authorList>
            <person name="Mesny F."/>
            <person name="Miyauchi S."/>
            <person name="Thiergart T."/>
            <person name="Pickel B."/>
            <person name="Atanasova L."/>
            <person name="Karlsson M."/>
            <person name="Huettel B."/>
            <person name="Barry K.W."/>
            <person name="Haridas S."/>
            <person name="Chen C."/>
            <person name="Bauer D."/>
            <person name="Andreopoulos W."/>
            <person name="Pangilinan J."/>
            <person name="LaButti K."/>
            <person name="Riley R."/>
            <person name="Lipzen A."/>
            <person name="Clum A."/>
            <person name="Drula E."/>
            <person name="Henrissat B."/>
            <person name="Kohler A."/>
            <person name="Grigoriev I.V."/>
            <person name="Martin F.M."/>
            <person name="Hacquard S."/>
        </authorList>
    </citation>
    <scope>NUCLEOTIDE SEQUENCE [LARGE SCALE GENOMIC DNA]</scope>
    <source>
        <strain evidence="1 2">MPI-SDFR-AT-0079</strain>
    </source>
</reference>
<dbReference type="EMBL" id="JAGIZQ010000008">
    <property type="protein sequence ID" value="KAH6613314.1"/>
    <property type="molecule type" value="Genomic_DNA"/>
</dbReference>
<keyword evidence="2" id="KW-1185">Reference proteome</keyword>
<evidence type="ECO:0000313" key="2">
    <source>
        <dbReference type="Proteomes" id="UP000724584"/>
    </source>
</evidence>
<comment type="caution">
    <text evidence="1">The sequence shown here is derived from an EMBL/GenBank/DDBJ whole genome shotgun (WGS) entry which is preliminary data.</text>
</comment>
<evidence type="ECO:0000313" key="1">
    <source>
        <dbReference type="EMBL" id="KAH6613314.1"/>
    </source>
</evidence>